<dbReference type="InterPro" id="IPR036188">
    <property type="entry name" value="FAD/NAD-bd_sf"/>
</dbReference>
<dbReference type="PANTHER" id="PTHR43734">
    <property type="entry name" value="PHYTOENE DESATURASE"/>
    <property type="match status" value="1"/>
</dbReference>
<dbReference type="AlphaFoldDB" id="A0A7W9LMM6"/>
<dbReference type="EMBL" id="JACHMM010000001">
    <property type="protein sequence ID" value="MBB5789448.1"/>
    <property type="molecule type" value="Genomic_DNA"/>
</dbReference>
<dbReference type="GO" id="GO:0016491">
    <property type="term" value="F:oxidoreductase activity"/>
    <property type="evidence" value="ECO:0007669"/>
    <property type="project" value="UniProtKB-KW"/>
</dbReference>
<gene>
    <name evidence="3" type="ORF">HD601_004023</name>
</gene>
<comment type="caution">
    <text evidence="3">The sequence shown here is derived from an EMBL/GenBank/DDBJ whole genome shotgun (WGS) entry which is preliminary data.</text>
</comment>
<evidence type="ECO:0000313" key="3">
    <source>
        <dbReference type="EMBL" id="MBB5789448.1"/>
    </source>
</evidence>
<dbReference type="SUPFAM" id="SSF51905">
    <property type="entry name" value="FAD/NAD(P)-binding domain"/>
    <property type="match status" value="1"/>
</dbReference>
<dbReference type="Proteomes" id="UP000542813">
    <property type="component" value="Unassembled WGS sequence"/>
</dbReference>
<dbReference type="InterPro" id="IPR006076">
    <property type="entry name" value="FAD-dep_OxRdtase"/>
</dbReference>
<keyword evidence="4" id="KW-1185">Reference proteome</keyword>
<evidence type="ECO:0000313" key="4">
    <source>
        <dbReference type="Proteomes" id="UP000542813"/>
    </source>
</evidence>
<dbReference type="PANTHER" id="PTHR43734:SF1">
    <property type="entry name" value="PHYTOENE DESATURASE"/>
    <property type="match status" value="1"/>
</dbReference>
<sequence>MARVVVVGAGLAGLCSALALADFGHDVTVLEAAGTHGGQLAHGPQPFTLPAVLRDLFRKTGRPLEKELDVVPVDPAVRWVLADGTEITVPNASPSGARRTFDDALGRGSGAQWDAVVAHGDRSWRELRALVMGHAGAKPSPPSGTLRDVAASLPEPRLRPILESYATRYGADPATAPAALTVLPYLEQTFGVWTVADGVSALAAVLASRAAERGATFRYGVPIARPIVDGGRVTGVQPADDDAVAADVVVWAAQPSLLPPDLAADPLRLLGRLRRGPASIPPATLGDVDAVVTPAAGVTEPSATPSVRFPDDGGPAVVTYDTPEGRVRHLTPPGVHGVAAGRVTALFRRPANVTRTPGLYLAGSGAHPGPGIPLVALSAAIVTDHIGRA</sequence>
<protein>
    <submittedName>
        <fullName evidence="3">Phytoene dehydrogenase-like protein</fullName>
    </submittedName>
</protein>
<organism evidence="3 4">
    <name type="scientific">Jiangella mangrovi</name>
    <dbReference type="NCBI Taxonomy" id="1524084"/>
    <lineage>
        <taxon>Bacteria</taxon>
        <taxon>Bacillati</taxon>
        <taxon>Actinomycetota</taxon>
        <taxon>Actinomycetes</taxon>
        <taxon>Jiangellales</taxon>
        <taxon>Jiangellaceae</taxon>
        <taxon>Jiangella</taxon>
    </lineage>
</organism>
<evidence type="ECO:0000256" key="1">
    <source>
        <dbReference type="SAM" id="SignalP"/>
    </source>
</evidence>
<proteinExistence type="predicted"/>
<keyword evidence="1" id="KW-0732">Signal</keyword>
<reference evidence="3 4" key="1">
    <citation type="submission" date="2020-08" db="EMBL/GenBank/DDBJ databases">
        <title>Sequencing the genomes of 1000 actinobacteria strains.</title>
        <authorList>
            <person name="Klenk H.-P."/>
        </authorList>
    </citation>
    <scope>NUCLEOTIDE SEQUENCE [LARGE SCALE GENOMIC DNA]</scope>
    <source>
        <strain evidence="3 4">DSM 102122</strain>
    </source>
</reference>
<name>A0A7W9LMM6_9ACTN</name>
<evidence type="ECO:0000259" key="2">
    <source>
        <dbReference type="Pfam" id="PF01266"/>
    </source>
</evidence>
<dbReference type="Pfam" id="PF01266">
    <property type="entry name" value="DAO"/>
    <property type="match status" value="1"/>
</dbReference>
<feature type="domain" description="FAD dependent oxidoreductase" evidence="2">
    <location>
        <begin position="3"/>
        <end position="262"/>
    </location>
</feature>
<dbReference type="Gene3D" id="3.50.50.60">
    <property type="entry name" value="FAD/NAD(P)-binding domain"/>
    <property type="match status" value="2"/>
</dbReference>
<feature type="signal peptide" evidence="1">
    <location>
        <begin position="1"/>
        <end position="21"/>
    </location>
</feature>
<feature type="chain" id="PRO_5031323925" evidence="1">
    <location>
        <begin position="22"/>
        <end position="389"/>
    </location>
</feature>
<accession>A0A7W9LMM6</accession>
<dbReference type="RefSeq" id="WP_184824829.1">
    <property type="nucleotide sequence ID" value="NZ_JACHMM010000001.1"/>
</dbReference>